<name>A0A9D3LJ93_ANGAN</name>
<feature type="region of interest" description="Disordered" evidence="1">
    <location>
        <begin position="379"/>
        <end position="424"/>
    </location>
</feature>
<feature type="compositionally biased region" description="Polar residues" evidence="1">
    <location>
        <begin position="505"/>
        <end position="520"/>
    </location>
</feature>
<evidence type="ECO:0000313" key="3">
    <source>
        <dbReference type="EMBL" id="KAG5831186.1"/>
    </source>
</evidence>
<evidence type="ECO:0000256" key="1">
    <source>
        <dbReference type="SAM" id="MobiDB-lite"/>
    </source>
</evidence>
<feature type="compositionally biased region" description="Basic and acidic residues" evidence="1">
    <location>
        <begin position="189"/>
        <end position="199"/>
    </location>
</feature>
<feature type="region of interest" description="Disordered" evidence="1">
    <location>
        <begin position="491"/>
        <end position="520"/>
    </location>
</feature>
<dbReference type="AlphaFoldDB" id="A0A9D3LJ93"/>
<dbReference type="PANTHER" id="PTHR16156">
    <property type="entry name" value="AFTIPHILIN A-RELATED"/>
    <property type="match status" value="1"/>
</dbReference>
<accession>A0A9D3LJ93</accession>
<feature type="region of interest" description="Disordered" evidence="1">
    <location>
        <begin position="296"/>
        <end position="361"/>
    </location>
</feature>
<feature type="region of interest" description="Disordered" evidence="1">
    <location>
        <begin position="1"/>
        <end position="262"/>
    </location>
</feature>
<dbReference type="GO" id="GO:0030121">
    <property type="term" value="C:AP-1 adaptor complex"/>
    <property type="evidence" value="ECO:0007669"/>
    <property type="project" value="TreeGrafter"/>
</dbReference>
<dbReference type="Pfam" id="PF15045">
    <property type="entry name" value="Clathrin_bdg"/>
    <property type="match status" value="1"/>
</dbReference>
<comment type="caution">
    <text evidence="3">The sequence shown here is derived from an EMBL/GenBank/DDBJ whole genome shotgun (WGS) entry which is preliminary data.</text>
</comment>
<feature type="compositionally biased region" description="Basic and acidic residues" evidence="1">
    <location>
        <begin position="406"/>
        <end position="418"/>
    </location>
</feature>
<feature type="compositionally biased region" description="Basic and acidic residues" evidence="1">
    <location>
        <begin position="88"/>
        <end position="97"/>
    </location>
</feature>
<feature type="compositionally biased region" description="Basic and acidic residues" evidence="1">
    <location>
        <begin position="216"/>
        <end position="232"/>
    </location>
</feature>
<proteinExistence type="predicted"/>
<feature type="compositionally biased region" description="Acidic residues" evidence="1">
    <location>
        <begin position="18"/>
        <end position="28"/>
    </location>
</feature>
<dbReference type="GO" id="GO:0032588">
    <property type="term" value="C:trans-Golgi network membrane"/>
    <property type="evidence" value="ECO:0007669"/>
    <property type="project" value="InterPro"/>
</dbReference>
<dbReference type="EMBL" id="JAFIRN010000018">
    <property type="protein sequence ID" value="KAG5831186.1"/>
    <property type="molecule type" value="Genomic_DNA"/>
</dbReference>
<organism evidence="3 4">
    <name type="scientific">Anguilla anguilla</name>
    <name type="common">European freshwater eel</name>
    <name type="synonym">Muraena anguilla</name>
    <dbReference type="NCBI Taxonomy" id="7936"/>
    <lineage>
        <taxon>Eukaryota</taxon>
        <taxon>Metazoa</taxon>
        <taxon>Chordata</taxon>
        <taxon>Craniata</taxon>
        <taxon>Vertebrata</taxon>
        <taxon>Euteleostomi</taxon>
        <taxon>Actinopterygii</taxon>
        <taxon>Neopterygii</taxon>
        <taxon>Teleostei</taxon>
        <taxon>Anguilliformes</taxon>
        <taxon>Anguillidae</taxon>
        <taxon>Anguilla</taxon>
    </lineage>
</organism>
<feature type="domain" description="Aftiphilin clathrin-binding box" evidence="2">
    <location>
        <begin position="426"/>
        <end position="492"/>
    </location>
</feature>
<feature type="compositionally biased region" description="Low complexity" evidence="1">
    <location>
        <begin position="72"/>
        <end position="81"/>
    </location>
</feature>
<sequence length="616" mass="63826">MEPDVIRMYSSSPPPLDDAPEEEDEEFGDFGGFSGVASSVSFGEFDSPKGFGQSRAVDTHASPLPDRMFGSEAVQPAPGAQAAGGGRAESRARDCNRDIPAAEGFNNGFGPFDAEEAPVVRPKKRGPAAKPTLDCCGHRPVTSSTPAGPPRICSLGSDGPLHASGAPGGTSLGGMASEPRSGTGLVETSVEKNGLEDSAGRTGSPTPTMAPLAGLNDREWGESERGNPEPRTELPSALREQSPASLNGAEEGGAEVGGAEDECAVGPGTVSASVSDDFASFCQAVSPDGLEDFGDFNATGFAAPPFLEGEEPPADRTNEEGSSGDFGQTETLDRVADLAARPTTESTEEGEFGGAPVWLPPDLQEGQLVGVSGQPVGEALQGQLSRGGDPEAGGEVPSLKALLEPPDGRLEPGEERSSASHSTGPRDVWWRLQDIHDAFGLRYQWGGSHSNRALLCSLGIDNRSILFTGQKKQPVIVPAYAASLGMLEPTKDPASPLSAAEKTASIAQAPSTSLEMSTSPDSTQEALLPIQFDWSSSGLTNPLDGKLTTAKLETSNTSSLPDSFAHPISAVGKTCSSSRKHRQEGALSEEAARVMAALPDLSFMLARVVMFPVAVT</sequence>
<dbReference type="Proteomes" id="UP001044222">
    <property type="component" value="Chromosome 18"/>
</dbReference>
<evidence type="ECO:0000259" key="2">
    <source>
        <dbReference type="Pfam" id="PF15045"/>
    </source>
</evidence>
<dbReference type="PANTHER" id="PTHR16156:SF10">
    <property type="entry name" value="AFTIPHILIN-RELATED"/>
    <property type="match status" value="1"/>
</dbReference>
<dbReference type="GO" id="GO:0030276">
    <property type="term" value="F:clathrin binding"/>
    <property type="evidence" value="ECO:0007669"/>
    <property type="project" value="InterPro"/>
</dbReference>
<keyword evidence="4" id="KW-1185">Reference proteome</keyword>
<protein>
    <recommendedName>
        <fullName evidence="2">Aftiphilin clathrin-binding box domain-containing protein</fullName>
    </recommendedName>
</protein>
<dbReference type="InterPro" id="IPR029205">
    <property type="entry name" value="Clathrin-bd"/>
</dbReference>
<evidence type="ECO:0000313" key="4">
    <source>
        <dbReference type="Proteomes" id="UP001044222"/>
    </source>
</evidence>
<reference evidence="3" key="1">
    <citation type="submission" date="2021-01" db="EMBL/GenBank/DDBJ databases">
        <title>A chromosome-scale assembly of European eel, Anguilla anguilla.</title>
        <authorList>
            <person name="Henkel C."/>
            <person name="Jong-Raadsen S.A."/>
            <person name="Dufour S."/>
            <person name="Weltzien F.-A."/>
            <person name="Palstra A.P."/>
            <person name="Pelster B."/>
            <person name="Spaink H.P."/>
            <person name="Van Den Thillart G.E."/>
            <person name="Jansen H."/>
            <person name="Zahm M."/>
            <person name="Klopp C."/>
            <person name="Cedric C."/>
            <person name="Louis A."/>
            <person name="Berthelot C."/>
            <person name="Parey E."/>
            <person name="Roest Crollius H."/>
            <person name="Montfort J."/>
            <person name="Robinson-Rechavi M."/>
            <person name="Bucao C."/>
            <person name="Bouchez O."/>
            <person name="Gislard M."/>
            <person name="Lluch J."/>
            <person name="Milhes M."/>
            <person name="Lampietro C."/>
            <person name="Lopez Roques C."/>
            <person name="Donnadieu C."/>
            <person name="Braasch I."/>
            <person name="Desvignes T."/>
            <person name="Postlethwait J."/>
            <person name="Bobe J."/>
            <person name="Guiguen Y."/>
            <person name="Dirks R."/>
        </authorList>
    </citation>
    <scope>NUCLEOTIDE SEQUENCE</scope>
    <source>
        <strain evidence="3">Tag_6206</strain>
        <tissue evidence="3">Liver</tissue>
    </source>
</reference>
<dbReference type="InterPro" id="IPR046359">
    <property type="entry name" value="Aftin-like"/>
</dbReference>
<feature type="compositionally biased region" description="Low complexity" evidence="1">
    <location>
        <begin position="35"/>
        <end position="45"/>
    </location>
</feature>
<gene>
    <name evidence="3" type="ORF">ANANG_G00301150</name>
</gene>